<dbReference type="AlphaFoldDB" id="A0AAV0UU29"/>
<name>A0AAV0UU29_HYABA</name>
<dbReference type="Proteomes" id="UP001162031">
    <property type="component" value="Unassembled WGS sequence"/>
</dbReference>
<keyword evidence="3" id="KW-1185">Reference proteome</keyword>
<gene>
    <name evidence="2" type="ORF">HBR001_LOCUS8010</name>
</gene>
<evidence type="ECO:0000313" key="3">
    <source>
        <dbReference type="Proteomes" id="UP001162031"/>
    </source>
</evidence>
<organism evidence="2 3">
    <name type="scientific">Hyaloperonospora brassicae</name>
    <name type="common">Brassica downy mildew</name>
    <name type="synonym">Peronospora brassicae</name>
    <dbReference type="NCBI Taxonomy" id="162125"/>
    <lineage>
        <taxon>Eukaryota</taxon>
        <taxon>Sar</taxon>
        <taxon>Stramenopiles</taxon>
        <taxon>Oomycota</taxon>
        <taxon>Peronosporomycetes</taxon>
        <taxon>Peronosporales</taxon>
        <taxon>Peronosporaceae</taxon>
        <taxon>Hyaloperonospora</taxon>
    </lineage>
</organism>
<reference evidence="2" key="1">
    <citation type="submission" date="2022-12" db="EMBL/GenBank/DDBJ databases">
        <authorList>
            <person name="Webb A."/>
        </authorList>
    </citation>
    <scope>NUCLEOTIDE SEQUENCE</scope>
    <source>
        <strain evidence="2">Hp1</strain>
    </source>
</reference>
<proteinExistence type="predicted"/>
<sequence>MALATATETAPKRLNKKRKATHAIRREEKLTLENKVAELEAALAEIKCRALLSQGHAAESCRETAVENAVLRECIQDHHMAIAHVQALVCGPPLHDASGVRPMEAKICLSADRVERRRVLHGLRRAKLRRVKGFLHERSYGMKTNTSCFQEERYESVEGDYFITRFEITPLRGVQGGVRAVFEAVLQAAVNIEIIISETSGNITVREDDDMYDDSVSQMRLVSETKQGVLVENNLVHFSEYLQGKCGSDGDGDYAVSALDFVDEDMLYPYRPLERIRRDATTAMLLTSYREPRSTRGREQSKNEGEVVVVVTRWSRVRICHTEMDVSRKVLQELRANCVRSQDTFMNCVQEALGLSVDTA</sequence>
<evidence type="ECO:0000313" key="2">
    <source>
        <dbReference type="EMBL" id="CAI5739992.1"/>
    </source>
</evidence>
<feature type="compositionally biased region" description="Basic residues" evidence="1">
    <location>
        <begin position="13"/>
        <end position="22"/>
    </location>
</feature>
<comment type="caution">
    <text evidence="2">The sequence shown here is derived from an EMBL/GenBank/DDBJ whole genome shotgun (WGS) entry which is preliminary data.</text>
</comment>
<accession>A0AAV0UU29</accession>
<dbReference type="EMBL" id="CANTFL010001442">
    <property type="protein sequence ID" value="CAI5739992.1"/>
    <property type="molecule type" value="Genomic_DNA"/>
</dbReference>
<evidence type="ECO:0000256" key="1">
    <source>
        <dbReference type="SAM" id="MobiDB-lite"/>
    </source>
</evidence>
<feature type="region of interest" description="Disordered" evidence="1">
    <location>
        <begin position="1"/>
        <end position="22"/>
    </location>
</feature>
<protein>
    <submittedName>
        <fullName evidence="2">Uncharacterized protein</fullName>
    </submittedName>
</protein>